<evidence type="ECO:0008006" key="4">
    <source>
        <dbReference type="Google" id="ProtNLM"/>
    </source>
</evidence>
<sequence length="81" mass="9034">MKNLLTDHPNSVGEGYFEHMGQAMSFAVPLFLAAFACLGHAFLPFLFEKTGSKIITNLHDRMVTNRVRHKNLHKVAPAPAE</sequence>
<proteinExistence type="predicted"/>
<reference evidence="3" key="1">
    <citation type="submission" date="2019-01" db="EMBL/GenBank/DDBJ databases">
        <title>Gri0909 isolated from a small marine red alga.</title>
        <authorList>
            <person name="Kim J."/>
            <person name="Jeong S.E."/>
            <person name="Jeon C.O."/>
        </authorList>
    </citation>
    <scope>NUCLEOTIDE SEQUENCE [LARGE SCALE GENOMIC DNA]</scope>
    <source>
        <strain evidence="3">Gri0909</strain>
    </source>
</reference>
<dbReference type="RefSeq" id="WP_127763784.1">
    <property type="nucleotide sequence ID" value="NZ_SADE01000001.1"/>
</dbReference>
<name>A0A437QV74_9PROT</name>
<evidence type="ECO:0000313" key="2">
    <source>
        <dbReference type="EMBL" id="RVU38412.1"/>
    </source>
</evidence>
<keyword evidence="1" id="KW-1133">Transmembrane helix</keyword>
<dbReference type="EMBL" id="SADE01000001">
    <property type="protein sequence ID" value="RVU38412.1"/>
    <property type="molecule type" value="Genomic_DNA"/>
</dbReference>
<keyword evidence="1" id="KW-0472">Membrane</keyword>
<dbReference type="AlphaFoldDB" id="A0A437QV74"/>
<keyword evidence="1" id="KW-0812">Transmembrane</keyword>
<protein>
    <recommendedName>
        <fullName evidence="4">Capsule biosynthesis protein</fullName>
    </recommendedName>
</protein>
<keyword evidence="3" id="KW-1185">Reference proteome</keyword>
<comment type="caution">
    <text evidence="2">The sequence shown here is derived from an EMBL/GenBank/DDBJ whole genome shotgun (WGS) entry which is preliminary data.</text>
</comment>
<gene>
    <name evidence="2" type="ORF">EOI86_03760</name>
</gene>
<evidence type="ECO:0000256" key="1">
    <source>
        <dbReference type="SAM" id="Phobius"/>
    </source>
</evidence>
<dbReference type="InterPro" id="IPR045936">
    <property type="entry name" value="DUF6356"/>
</dbReference>
<evidence type="ECO:0000313" key="3">
    <source>
        <dbReference type="Proteomes" id="UP000287447"/>
    </source>
</evidence>
<organism evidence="2 3">
    <name type="scientific">Hwanghaeella grinnelliae</name>
    <dbReference type="NCBI Taxonomy" id="2500179"/>
    <lineage>
        <taxon>Bacteria</taxon>
        <taxon>Pseudomonadati</taxon>
        <taxon>Pseudomonadota</taxon>
        <taxon>Alphaproteobacteria</taxon>
        <taxon>Rhodospirillales</taxon>
        <taxon>Rhodospirillaceae</taxon>
        <taxon>Hwanghaeella</taxon>
    </lineage>
</organism>
<dbReference type="Proteomes" id="UP000287447">
    <property type="component" value="Unassembled WGS sequence"/>
</dbReference>
<accession>A0A437QV74</accession>
<dbReference type="Pfam" id="PF19883">
    <property type="entry name" value="DUF6356"/>
    <property type="match status" value="1"/>
</dbReference>
<feature type="transmembrane region" description="Helical" evidence="1">
    <location>
        <begin position="26"/>
        <end position="47"/>
    </location>
</feature>
<dbReference type="OrthoDB" id="7652114at2"/>